<dbReference type="GO" id="GO:0009916">
    <property type="term" value="F:alternative oxidase activity"/>
    <property type="evidence" value="ECO:0007669"/>
    <property type="project" value="UniProtKB-UniRule"/>
</dbReference>
<evidence type="ECO:0000256" key="10">
    <source>
        <dbReference type="ARBA" id="ARBA00022946"/>
    </source>
</evidence>
<dbReference type="InterPro" id="IPR002680">
    <property type="entry name" value="AOX"/>
</dbReference>
<feature type="compositionally biased region" description="Low complexity" evidence="19">
    <location>
        <begin position="57"/>
        <end position="73"/>
    </location>
</feature>
<dbReference type="GO" id="GO:0106292">
    <property type="term" value="F:superoxide-generating NADPH oxidase activity"/>
    <property type="evidence" value="ECO:0007669"/>
    <property type="project" value="UniProtKB-ARBA"/>
</dbReference>
<keyword evidence="9" id="KW-0999">Mitochondrion inner membrane</keyword>
<evidence type="ECO:0000256" key="12">
    <source>
        <dbReference type="ARBA" id="ARBA00022989"/>
    </source>
</evidence>
<organism evidence="21 22">
    <name type="scientific">Monoraphidium neglectum</name>
    <dbReference type="NCBI Taxonomy" id="145388"/>
    <lineage>
        <taxon>Eukaryota</taxon>
        <taxon>Viridiplantae</taxon>
        <taxon>Chlorophyta</taxon>
        <taxon>core chlorophytes</taxon>
        <taxon>Chlorophyceae</taxon>
        <taxon>CS clade</taxon>
        <taxon>Sphaeropleales</taxon>
        <taxon>Selenastraceae</taxon>
        <taxon>Monoraphidium</taxon>
    </lineage>
</organism>
<evidence type="ECO:0000256" key="17">
    <source>
        <dbReference type="ARBA" id="ARBA00025285"/>
    </source>
</evidence>
<evidence type="ECO:0000256" key="6">
    <source>
        <dbReference type="ARBA" id="ARBA00022660"/>
    </source>
</evidence>
<gene>
    <name evidence="21" type="ORF">MNEG_10375</name>
</gene>
<dbReference type="InterPro" id="IPR038659">
    <property type="entry name" value="AOX_sf"/>
</dbReference>
<evidence type="ECO:0000313" key="21">
    <source>
        <dbReference type="EMBL" id="KIY97587.1"/>
    </source>
</evidence>
<keyword evidence="15" id="KW-0496">Mitochondrion</keyword>
<comment type="subcellular location">
    <subcellularLocation>
        <location evidence="2">Mitochondrion inner membrane</location>
    </subcellularLocation>
</comment>
<comment type="function">
    <text evidence="17">Catalyzes cyanide-resistant oxygen consumption. May increase respiration when the cytochrome respiratory pathway is restricted, or in response to low temperatures.</text>
</comment>
<dbReference type="GeneID" id="25727531"/>
<keyword evidence="10" id="KW-0809">Transit peptide</keyword>
<evidence type="ECO:0000256" key="4">
    <source>
        <dbReference type="ARBA" id="ARBA00011748"/>
    </source>
</evidence>
<evidence type="ECO:0000256" key="8">
    <source>
        <dbReference type="ARBA" id="ARBA00022723"/>
    </source>
</evidence>
<dbReference type="GO" id="GO:0046872">
    <property type="term" value="F:metal ion binding"/>
    <property type="evidence" value="ECO:0007669"/>
    <property type="project" value="UniProtKB-UniRule"/>
</dbReference>
<reference evidence="21 22" key="1">
    <citation type="journal article" date="2013" name="BMC Genomics">
        <title>Reconstruction of the lipid metabolism for the microalga Monoraphidium neglectum from its genome sequence reveals characteristics suitable for biofuel production.</title>
        <authorList>
            <person name="Bogen C."/>
            <person name="Al-Dilaimi A."/>
            <person name="Albersmeier A."/>
            <person name="Wichmann J."/>
            <person name="Grundmann M."/>
            <person name="Rupp O."/>
            <person name="Lauersen K.J."/>
            <person name="Blifernez-Klassen O."/>
            <person name="Kalinowski J."/>
            <person name="Goesmann A."/>
            <person name="Mussgnug J.H."/>
            <person name="Kruse O."/>
        </authorList>
    </citation>
    <scope>NUCLEOTIDE SEQUENCE [LARGE SCALE GENOMIC DNA]</scope>
    <source>
        <strain evidence="21 22">SAG 48.87</strain>
    </source>
</reference>
<keyword evidence="5" id="KW-0813">Transport</keyword>
<keyword evidence="16 18" id="KW-0472">Membrane</keyword>
<dbReference type="PANTHER" id="PTHR31803">
    <property type="entry name" value="ALTERNATIVE OXIDASE"/>
    <property type="match status" value="1"/>
</dbReference>
<evidence type="ECO:0000256" key="11">
    <source>
        <dbReference type="ARBA" id="ARBA00022982"/>
    </source>
</evidence>
<evidence type="ECO:0000256" key="9">
    <source>
        <dbReference type="ARBA" id="ARBA00022792"/>
    </source>
</evidence>
<evidence type="ECO:0000256" key="18">
    <source>
        <dbReference type="RuleBase" id="RU003779"/>
    </source>
</evidence>
<dbReference type="PANTHER" id="PTHR31803:SF3">
    <property type="entry name" value="ALTERNATIVE OXIDASE"/>
    <property type="match status" value="1"/>
</dbReference>
<accession>A0A0D2JDD1</accession>
<comment type="catalytic activity">
    <reaction evidence="1 18">
        <text>2 a ubiquinol + O2 = 2 a ubiquinone + 2 H2O</text>
        <dbReference type="Rhea" id="RHEA:30255"/>
        <dbReference type="Rhea" id="RHEA-COMP:9565"/>
        <dbReference type="Rhea" id="RHEA-COMP:9566"/>
        <dbReference type="ChEBI" id="CHEBI:15377"/>
        <dbReference type="ChEBI" id="CHEBI:15379"/>
        <dbReference type="ChEBI" id="CHEBI:16389"/>
        <dbReference type="ChEBI" id="CHEBI:17976"/>
        <dbReference type="EC" id="1.10.3.11"/>
    </reaction>
</comment>
<evidence type="ECO:0000256" key="5">
    <source>
        <dbReference type="ARBA" id="ARBA00022448"/>
    </source>
</evidence>
<evidence type="ECO:0000256" key="20">
    <source>
        <dbReference type="SAM" id="Phobius"/>
    </source>
</evidence>
<feature type="region of interest" description="Disordered" evidence="19">
    <location>
        <begin position="57"/>
        <end position="82"/>
    </location>
</feature>
<evidence type="ECO:0000256" key="13">
    <source>
        <dbReference type="ARBA" id="ARBA00023002"/>
    </source>
</evidence>
<keyword evidence="6 18" id="KW-0679">Respiratory chain</keyword>
<evidence type="ECO:0000256" key="3">
    <source>
        <dbReference type="ARBA" id="ARBA00008388"/>
    </source>
</evidence>
<keyword evidence="12 20" id="KW-1133">Transmembrane helix</keyword>
<dbReference type="Pfam" id="PF01786">
    <property type="entry name" value="AOX"/>
    <property type="match status" value="1"/>
</dbReference>
<sequence>MLPAIAAMRFVPSVALGGLAYTAQQHLARAALPHAWQEQLQAKRFYVAPQPAEEAKPNGAAAAAAQVAASGPAPRHPSVSPPMPTGYLGFAANGRLPGAIDFHTVPSDVAAAMGTPAYDSDYLASVQPKHLRPERGYQKVGFKAVSLVRAVFDRMTGYSKDNMTEALWLRRMIFLETVAGVPGMVAGMLRHLKSLRRMERDNGWINTLLQEAENERMHLLTFLTLRDPGIAFRTMVILAQGVFFNAYFLAYLVSPRACHAAVGYLEEEAVKTYTHALKDIDEGKLWKDTPAPAIAVNYWRLPKDATMRDLILAIRADEASHSHVNHTFSVIRQDAPNPFHQGSNHIA</sequence>
<comment type="similarity">
    <text evidence="3 18">Belongs to the alternative oxidase family.</text>
</comment>
<dbReference type="Proteomes" id="UP000054498">
    <property type="component" value="Unassembled WGS sequence"/>
</dbReference>
<proteinExistence type="inferred from homology"/>
<dbReference type="STRING" id="145388.A0A0D2JDD1"/>
<dbReference type="AlphaFoldDB" id="A0A0D2JDD1"/>
<evidence type="ECO:0000256" key="2">
    <source>
        <dbReference type="ARBA" id="ARBA00004273"/>
    </source>
</evidence>
<dbReference type="GO" id="GO:0010230">
    <property type="term" value="P:alternative respiration"/>
    <property type="evidence" value="ECO:0007669"/>
    <property type="project" value="TreeGrafter"/>
</dbReference>
<comment type="cofactor">
    <cofactor evidence="18">
        <name>Fe cation</name>
        <dbReference type="ChEBI" id="CHEBI:24875"/>
    </cofactor>
    <text evidence="18">Binds 2 iron ions per subunit.</text>
</comment>
<evidence type="ECO:0000256" key="19">
    <source>
        <dbReference type="SAM" id="MobiDB-lite"/>
    </source>
</evidence>
<dbReference type="RefSeq" id="XP_013896607.1">
    <property type="nucleotide sequence ID" value="XM_014041153.1"/>
</dbReference>
<feature type="transmembrane region" description="Helical" evidence="20">
    <location>
        <begin position="230"/>
        <end position="253"/>
    </location>
</feature>
<evidence type="ECO:0000256" key="16">
    <source>
        <dbReference type="ARBA" id="ARBA00023136"/>
    </source>
</evidence>
<dbReference type="Gene3D" id="1.20.1260.140">
    <property type="entry name" value="Alternative oxidase"/>
    <property type="match status" value="1"/>
</dbReference>
<evidence type="ECO:0000256" key="1">
    <source>
        <dbReference type="ARBA" id="ARBA00001192"/>
    </source>
</evidence>
<dbReference type="EC" id="1.10.3.11" evidence="18"/>
<comment type="subunit">
    <text evidence="4">Homodimer; disulfide-linked.</text>
</comment>
<dbReference type="EMBL" id="KK102507">
    <property type="protein sequence ID" value="KIY97587.1"/>
    <property type="molecule type" value="Genomic_DNA"/>
</dbReference>
<dbReference type="KEGG" id="mng:MNEG_10375"/>
<evidence type="ECO:0000256" key="7">
    <source>
        <dbReference type="ARBA" id="ARBA00022692"/>
    </source>
</evidence>
<keyword evidence="13 18" id="KW-0560">Oxidoreductase</keyword>
<keyword evidence="14 18" id="KW-0408">Iron</keyword>
<feature type="transmembrane region" description="Helical" evidence="20">
    <location>
        <begin position="168"/>
        <end position="189"/>
    </location>
</feature>
<keyword evidence="7 18" id="KW-0812">Transmembrane</keyword>
<evidence type="ECO:0000256" key="14">
    <source>
        <dbReference type="ARBA" id="ARBA00023004"/>
    </source>
</evidence>
<dbReference type="GO" id="GO:0098803">
    <property type="term" value="C:respiratory chain complex"/>
    <property type="evidence" value="ECO:0007669"/>
    <property type="project" value="UniProtKB-UniRule"/>
</dbReference>
<evidence type="ECO:0000256" key="15">
    <source>
        <dbReference type="ARBA" id="ARBA00023128"/>
    </source>
</evidence>
<dbReference type="CDD" id="cd01053">
    <property type="entry name" value="AOX"/>
    <property type="match status" value="1"/>
</dbReference>
<dbReference type="FunFam" id="1.20.1260.140:FF:000002">
    <property type="entry name" value="Alternative oxidase"/>
    <property type="match status" value="1"/>
</dbReference>
<protein>
    <recommendedName>
        <fullName evidence="18">Ubiquinol oxidase</fullName>
        <ecNumber evidence="18">1.10.3.11</ecNumber>
    </recommendedName>
</protein>
<name>A0A0D2JDD1_9CHLO</name>
<keyword evidence="11 18" id="KW-0249">Electron transport</keyword>
<dbReference type="OrthoDB" id="16906at2759"/>
<keyword evidence="22" id="KW-1185">Reference proteome</keyword>
<evidence type="ECO:0000313" key="22">
    <source>
        <dbReference type="Proteomes" id="UP000054498"/>
    </source>
</evidence>
<dbReference type="GO" id="GO:0005743">
    <property type="term" value="C:mitochondrial inner membrane"/>
    <property type="evidence" value="ECO:0007669"/>
    <property type="project" value="UniProtKB-SubCell"/>
</dbReference>
<keyword evidence="8 18" id="KW-0479">Metal-binding</keyword>
<dbReference type="GO" id="GO:0102721">
    <property type="term" value="F:ubiquinol:oxygen oxidoreductase activity"/>
    <property type="evidence" value="ECO:0007669"/>
    <property type="project" value="UniProtKB-EC"/>
</dbReference>